<dbReference type="Pfam" id="PF17921">
    <property type="entry name" value="Integrase_H2C2"/>
    <property type="match status" value="1"/>
</dbReference>
<sequence length="125" mass="14240">MAKSNGPTTTQLPFAIMAYRASVLTSTGYAAFMMLTGRQLRLAADSQFPIYSFPATPATDKYFADLQETLRITNNRSSEHDRVVVPQNLQVRVLRQFYNGHPAINRMRALACSYVYWPQMDQQLE</sequence>
<evidence type="ECO:0000313" key="3">
    <source>
        <dbReference type="EMBL" id="VDN12494.1"/>
    </source>
</evidence>
<proteinExistence type="predicted"/>
<keyword evidence="1" id="KW-0472">Membrane</keyword>
<dbReference type="InterPro" id="IPR050951">
    <property type="entry name" value="Retrovirus_Pol_polyprotein"/>
</dbReference>
<gene>
    <name evidence="3" type="ORF">DILT_LOCUS8325</name>
</gene>
<dbReference type="PANTHER" id="PTHR37984:SF5">
    <property type="entry name" value="PROTEIN NYNRIN-LIKE"/>
    <property type="match status" value="1"/>
</dbReference>
<keyword evidence="4" id="KW-1185">Reference proteome</keyword>
<evidence type="ECO:0000256" key="1">
    <source>
        <dbReference type="SAM" id="Phobius"/>
    </source>
</evidence>
<name>A0A3P7L7I0_DIBLA</name>
<feature type="transmembrane region" description="Helical" evidence="1">
    <location>
        <begin position="12"/>
        <end position="32"/>
    </location>
</feature>
<dbReference type="OrthoDB" id="6268028at2759"/>
<dbReference type="Gene3D" id="1.10.340.70">
    <property type="match status" value="1"/>
</dbReference>
<protein>
    <recommendedName>
        <fullName evidence="2">Integrase zinc-binding domain-containing protein</fullName>
    </recommendedName>
</protein>
<dbReference type="Proteomes" id="UP000281553">
    <property type="component" value="Unassembled WGS sequence"/>
</dbReference>
<feature type="domain" description="Integrase zinc-binding" evidence="2">
    <location>
        <begin position="85"/>
        <end position="124"/>
    </location>
</feature>
<dbReference type="InterPro" id="IPR041588">
    <property type="entry name" value="Integrase_H2C2"/>
</dbReference>
<evidence type="ECO:0000313" key="4">
    <source>
        <dbReference type="Proteomes" id="UP000281553"/>
    </source>
</evidence>
<accession>A0A3P7L7I0</accession>
<reference evidence="3 4" key="1">
    <citation type="submission" date="2018-11" db="EMBL/GenBank/DDBJ databases">
        <authorList>
            <consortium name="Pathogen Informatics"/>
        </authorList>
    </citation>
    <scope>NUCLEOTIDE SEQUENCE [LARGE SCALE GENOMIC DNA]</scope>
</reference>
<dbReference type="PANTHER" id="PTHR37984">
    <property type="entry name" value="PROTEIN CBG26694"/>
    <property type="match status" value="1"/>
</dbReference>
<keyword evidence="1" id="KW-1133">Transmembrane helix</keyword>
<dbReference type="AlphaFoldDB" id="A0A3P7L7I0"/>
<evidence type="ECO:0000259" key="2">
    <source>
        <dbReference type="Pfam" id="PF17921"/>
    </source>
</evidence>
<organism evidence="3 4">
    <name type="scientific">Dibothriocephalus latus</name>
    <name type="common">Fish tapeworm</name>
    <name type="synonym">Diphyllobothrium latum</name>
    <dbReference type="NCBI Taxonomy" id="60516"/>
    <lineage>
        <taxon>Eukaryota</taxon>
        <taxon>Metazoa</taxon>
        <taxon>Spiralia</taxon>
        <taxon>Lophotrochozoa</taxon>
        <taxon>Platyhelminthes</taxon>
        <taxon>Cestoda</taxon>
        <taxon>Eucestoda</taxon>
        <taxon>Diphyllobothriidea</taxon>
        <taxon>Diphyllobothriidae</taxon>
        <taxon>Dibothriocephalus</taxon>
    </lineage>
</organism>
<dbReference type="EMBL" id="UYRU01054038">
    <property type="protein sequence ID" value="VDN12494.1"/>
    <property type="molecule type" value="Genomic_DNA"/>
</dbReference>
<keyword evidence="1" id="KW-0812">Transmembrane</keyword>